<feature type="compositionally biased region" description="Low complexity" evidence="1">
    <location>
        <begin position="407"/>
        <end position="422"/>
    </location>
</feature>
<evidence type="ECO:0000259" key="3">
    <source>
        <dbReference type="PROSITE" id="PS50076"/>
    </source>
</evidence>
<reference evidence="5" key="2">
    <citation type="submission" date="2025-08" db="UniProtKB">
        <authorList>
            <consortium name="RefSeq"/>
        </authorList>
    </citation>
    <scope>IDENTIFICATION</scope>
    <source>
        <tissue evidence="5">Leaf</tissue>
    </source>
</reference>
<feature type="domain" description="J" evidence="3">
    <location>
        <begin position="438"/>
        <end position="505"/>
    </location>
</feature>
<accession>A0A6P8EK59</accession>
<organism evidence="4 5">
    <name type="scientific">Punica granatum</name>
    <name type="common">Pomegranate</name>
    <dbReference type="NCBI Taxonomy" id="22663"/>
    <lineage>
        <taxon>Eukaryota</taxon>
        <taxon>Viridiplantae</taxon>
        <taxon>Streptophyta</taxon>
        <taxon>Embryophyta</taxon>
        <taxon>Tracheophyta</taxon>
        <taxon>Spermatophyta</taxon>
        <taxon>Magnoliopsida</taxon>
        <taxon>eudicotyledons</taxon>
        <taxon>Gunneridae</taxon>
        <taxon>Pentapetalae</taxon>
        <taxon>rosids</taxon>
        <taxon>malvids</taxon>
        <taxon>Myrtales</taxon>
        <taxon>Lythraceae</taxon>
        <taxon>Punica</taxon>
    </lineage>
</organism>
<feature type="compositionally biased region" description="Basic residues" evidence="1">
    <location>
        <begin position="728"/>
        <end position="738"/>
    </location>
</feature>
<keyword evidence="2" id="KW-0812">Transmembrane</keyword>
<dbReference type="PANTHER" id="PTHR45270">
    <property type="entry name" value="OS03G0832900 PROTEIN"/>
    <property type="match status" value="1"/>
</dbReference>
<feature type="transmembrane region" description="Helical" evidence="2">
    <location>
        <begin position="265"/>
        <end position="290"/>
    </location>
</feature>
<keyword evidence="4" id="KW-1185">Reference proteome</keyword>
<dbReference type="AlphaFoldDB" id="A0A6P8EK59"/>
<feature type="transmembrane region" description="Helical" evidence="2">
    <location>
        <begin position="296"/>
        <end position="316"/>
    </location>
</feature>
<sequence>MARKSNQQKNGVDHSLPRHKLRGAETPAGSRGKSTKAKVYPKDNLPDCDHTGDQFTGIMKENRCAVDANGIGKGTEKIMRTEKQEMDGIRVPECPGDCSREGISDASPTETWGRTEENETIANGFTGLKNSFDHLSYALKGHIDHLMENVQFSDNVVVQTVRRAAPYIMKSAGEWLEKQRPWLIDAKTSILGSCDYARQKIELAYPVVLKWLIQFGNIMLLLTMIWLDCTLRGIDSFLRMGTTSFFSFIWCAVFSAVAMVGMSKFLLVLAVAVLTGLFVGITFGLMILAICGTLALWFYGSFWTTSLAIVLGGVAFALKRERLALLIATVYSVYSAWTYVGFLGLLLGLNLSFISSDAMIYFLRNNVNQPRRPNKPSDQASGNQGQSGVFNDEQANASFSEAEPGISSDRSSGAPSTSGSNSDITSEDEVVRLLNCSDYYSVFGFSRYEDIDASSLKREYRKKAMLVHPDKNQGNEKAAEAFKKLQNAYEVLLDSLKRKAYDDELRREELLNYFRRFQNASQKNGSHGFFPSGFTHSEGEGEDFCGEPRRIACKRCNGFHIWLQTKKPKSQARWCQDCKEFHQAKDGDGWLEQASQPFLFGLLQKVNHPTAYVCAESKIYNATAWYICQGMRCPANTHKPSFHVNTSATFKHSAGKGTGSGQKGARVPPSMEETMTEEEFFEWLQNAVQAGVFDNVSGSSSADSPTGKGGNSSKSASSGAPSSGGGGAKKKKKGRKQW</sequence>
<feature type="region of interest" description="Disordered" evidence="1">
    <location>
        <begin position="1"/>
        <end position="45"/>
    </location>
</feature>
<dbReference type="Gene3D" id="1.10.287.110">
    <property type="entry name" value="DnaJ domain"/>
    <property type="match status" value="1"/>
</dbReference>
<dbReference type="Pfam" id="PF14901">
    <property type="entry name" value="Jiv90"/>
    <property type="match status" value="1"/>
</dbReference>
<dbReference type="SMART" id="SM00271">
    <property type="entry name" value="DnaJ"/>
    <property type="match status" value="1"/>
</dbReference>
<feature type="region of interest" description="Disordered" evidence="1">
    <location>
        <begin position="650"/>
        <end position="676"/>
    </location>
</feature>
<dbReference type="Pfam" id="PF00226">
    <property type="entry name" value="DnaJ"/>
    <property type="match status" value="1"/>
</dbReference>
<evidence type="ECO:0000256" key="1">
    <source>
        <dbReference type="SAM" id="MobiDB-lite"/>
    </source>
</evidence>
<gene>
    <name evidence="5" type="primary">LOC116215520</name>
</gene>
<dbReference type="InterPro" id="IPR032843">
    <property type="entry name" value="Jiv"/>
</dbReference>
<dbReference type="GeneID" id="116215520"/>
<dbReference type="PRINTS" id="PR00625">
    <property type="entry name" value="JDOMAIN"/>
</dbReference>
<dbReference type="PANTHER" id="PTHR45270:SF4">
    <property type="entry name" value="CHAPERONE DNAJ-DOMAIN SUPERFAMILY PROTEIN"/>
    <property type="match status" value="1"/>
</dbReference>
<dbReference type="InterPro" id="IPR036869">
    <property type="entry name" value="J_dom_sf"/>
</dbReference>
<dbReference type="PROSITE" id="PS00636">
    <property type="entry name" value="DNAJ_1"/>
    <property type="match status" value="1"/>
</dbReference>
<dbReference type="InterPro" id="IPR018253">
    <property type="entry name" value="DnaJ_domain_CS"/>
</dbReference>
<dbReference type="InterPro" id="IPR001623">
    <property type="entry name" value="DnaJ_domain"/>
</dbReference>
<dbReference type="Proteomes" id="UP000515151">
    <property type="component" value="Chromosome 1"/>
</dbReference>
<dbReference type="CDD" id="cd06257">
    <property type="entry name" value="DnaJ"/>
    <property type="match status" value="1"/>
</dbReference>
<dbReference type="OrthoDB" id="1507364at2759"/>
<evidence type="ECO:0000313" key="4">
    <source>
        <dbReference type="Proteomes" id="UP000515151"/>
    </source>
</evidence>
<evidence type="ECO:0000313" key="5">
    <source>
        <dbReference type="RefSeq" id="XP_031407125.1"/>
    </source>
</evidence>
<dbReference type="SUPFAM" id="SSF46565">
    <property type="entry name" value="Chaperone J-domain"/>
    <property type="match status" value="1"/>
</dbReference>
<feature type="compositionally biased region" description="Low complexity" evidence="1">
    <location>
        <begin position="711"/>
        <end position="721"/>
    </location>
</feature>
<feature type="transmembrane region" description="Helical" evidence="2">
    <location>
        <begin position="323"/>
        <end position="340"/>
    </location>
</feature>
<name>A0A6P8EK59_PUNGR</name>
<dbReference type="RefSeq" id="XP_031407125.1">
    <property type="nucleotide sequence ID" value="XM_031551265.1"/>
</dbReference>
<feature type="compositionally biased region" description="Polar residues" evidence="1">
    <location>
        <begin position="1"/>
        <end position="10"/>
    </location>
</feature>
<feature type="transmembrane region" description="Helical" evidence="2">
    <location>
        <begin position="239"/>
        <end position="258"/>
    </location>
</feature>
<keyword evidence="2" id="KW-0472">Membrane</keyword>
<keyword evidence="2" id="KW-1133">Transmembrane helix</keyword>
<protein>
    <submittedName>
        <fullName evidence="5">Uncharacterized protein LOC116215520</fullName>
    </submittedName>
</protein>
<feature type="region of interest" description="Disordered" evidence="1">
    <location>
        <begin position="694"/>
        <end position="738"/>
    </location>
</feature>
<dbReference type="PROSITE" id="PS50076">
    <property type="entry name" value="DNAJ_2"/>
    <property type="match status" value="1"/>
</dbReference>
<reference evidence="4" key="1">
    <citation type="journal article" date="2020" name="Plant Biotechnol. J.">
        <title>The pomegranate (Punica granatum L.) draft genome dissects genetic divergence between soft- and hard-seeded cultivars.</title>
        <authorList>
            <person name="Luo X."/>
            <person name="Li H."/>
            <person name="Wu Z."/>
            <person name="Yao W."/>
            <person name="Zhao P."/>
            <person name="Cao D."/>
            <person name="Yu H."/>
            <person name="Li K."/>
            <person name="Poudel K."/>
            <person name="Zhao D."/>
            <person name="Zhang F."/>
            <person name="Xia X."/>
            <person name="Chen L."/>
            <person name="Wang Q."/>
            <person name="Jing D."/>
            <person name="Cao S."/>
        </authorList>
    </citation>
    <scope>NUCLEOTIDE SEQUENCE [LARGE SCALE GENOMIC DNA]</scope>
    <source>
        <strain evidence="4">cv. Tunisia</strain>
    </source>
</reference>
<feature type="transmembrane region" description="Helical" evidence="2">
    <location>
        <begin position="208"/>
        <end position="227"/>
    </location>
</feature>
<proteinExistence type="predicted"/>
<feature type="region of interest" description="Disordered" evidence="1">
    <location>
        <begin position="401"/>
        <end position="424"/>
    </location>
</feature>
<evidence type="ECO:0000256" key="2">
    <source>
        <dbReference type="SAM" id="Phobius"/>
    </source>
</evidence>
<feature type="region of interest" description="Disordered" evidence="1">
    <location>
        <begin position="89"/>
        <end position="113"/>
    </location>
</feature>